<evidence type="ECO:0000313" key="4">
    <source>
        <dbReference type="RefSeq" id="XP_022297133.1"/>
    </source>
</evidence>
<organism evidence="3 4">
    <name type="scientific">Crassostrea virginica</name>
    <name type="common">Eastern oyster</name>
    <dbReference type="NCBI Taxonomy" id="6565"/>
    <lineage>
        <taxon>Eukaryota</taxon>
        <taxon>Metazoa</taxon>
        <taxon>Spiralia</taxon>
        <taxon>Lophotrochozoa</taxon>
        <taxon>Mollusca</taxon>
        <taxon>Bivalvia</taxon>
        <taxon>Autobranchia</taxon>
        <taxon>Pteriomorphia</taxon>
        <taxon>Ostreida</taxon>
        <taxon>Ostreoidea</taxon>
        <taxon>Ostreidae</taxon>
        <taxon>Crassostrea</taxon>
    </lineage>
</organism>
<feature type="signal peptide" evidence="2">
    <location>
        <begin position="1"/>
        <end position="28"/>
    </location>
</feature>
<evidence type="ECO:0000256" key="2">
    <source>
        <dbReference type="SAM" id="SignalP"/>
    </source>
</evidence>
<name>A0A8B8B271_CRAVI</name>
<reference evidence="4" key="1">
    <citation type="submission" date="2025-08" db="UniProtKB">
        <authorList>
            <consortium name="RefSeq"/>
        </authorList>
    </citation>
    <scope>IDENTIFICATION</scope>
    <source>
        <tissue evidence="4">Whole sample</tissue>
    </source>
</reference>
<dbReference type="AlphaFoldDB" id="A0A8B8B271"/>
<keyword evidence="2" id="KW-0732">Signal</keyword>
<dbReference type="GeneID" id="111106661"/>
<keyword evidence="1" id="KW-0812">Transmembrane</keyword>
<accession>A0A8B8B271</accession>
<sequence length="329" mass="36843">MICLRMYLSATFIYIFVVIQMKTQLANGVCNKPWGNGLDLNGSLEESLNSIRAVLNGFLIAKNFGSDELRALFEECVMNSNCRLHAILDKNKVDSIIFCVIINNSTYCRDATCVCKRRVKRGLNTDVDEAKKNKDGDQLQKSEEPTCEFTTGQENFCPKTNSQEIPTEKTDLENGTMNTTQVTNLENDLKKESYLEYAKDKGIWIYVVTALIGISIGISIGVLITLLCIKRKGARSINTISVLNSIYFKKKTNSSDELAGHGDMEYSEIQELPSHWEEQPMPVASEACTGNNEAYLNTIQTSVMLKHEYCGQEEKFSSSGYDGVTESLY</sequence>
<dbReference type="OrthoDB" id="6212172at2759"/>
<keyword evidence="3" id="KW-1185">Reference proteome</keyword>
<evidence type="ECO:0000313" key="3">
    <source>
        <dbReference type="Proteomes" id="UP000694844"/>
    </source>
</evidence>
<proteinExistence type="predicted"/>
<dbReference type="KEGG" id="cvn:111106661"/>
<evidence type="ECO:0000256" key="1">
    <source>
        <dbReference type="SAM" id="Phobius"/>
    </source>
</evidence>
<dbReference type="Proteomes" id="UP000694844">
    <property type="component" value="Chromosome 8"/>
</dbReference>
<feature type="transmembrane region" description="Helical" evidence="1">
    <location>
        <begin position="203"/>
        <end position="229"/>
    </location>
</feature>
<gene>
    <name evidence="4" type="primary">LOC111106661</name>
</gene>
<feature type="chain" id="PRO_5034714498" evidence="2">
    <location>
        <begin position="29"/>
        <end position="329"/>
    </location>
</feature>
<protein>
    <submittedName>
        <fullName evidence="4">Uncharacterized protein LOC111106661</fullName>
    </submittedName>
</protein>
<dbReference type="RefSeq" id="XP_022297133.1">
    <property type="nucleotide sequence ID" value="XM_022441425.1"/>
</dbReference>
<keyword evidence="1" id="KW-1133">Transmembrane helix</keyword>
<keyword evidence="1" id="KW-0472">Membrane</keyword>